<dbReference type="EMBL" id="JANBPG010001487">
    <property type="protein sequence ID" value="KAJ1889724.1"/>
    <property type="molecule type" value="Genomic_DNA"/>
</dbReference>
<comment type="caution">
    <text evidence="1">The sequence shown here is derived from an EMBL/GenBank/DDBJ whole genome shotgun (WGS) entry which is preliminary data.</text>
</comment>
<gene>
    <name evidence="1" type="ORF">LPJ66_007877</name>
</gene>
<keyword evidence="2" id="KW-1185">Reference proteome</keyword>
<evidence type="ECO:0000313" key="2">
    <source>
        <dbReference type="Proteomes" id="UP001150581"/>
    </source>
</evidence>
<organism evidence="1 2">
    <name type="scientific">Kickxella alabastrina</name>
    <dbReference type="NCBI Taxonomy" id="61397"/>
    <lineage>
        <taxon>Eukaryota</taxon>
        <taxon>Fungi</taxon>
        <taxon>Fungi incertae sedis</taxon>
        <taxon>Zoopagomycota</taxon>
        <taxon>Kickxellomycotina</taxon>
        <taxon>Kickxellomycetes</taxon>
        <taxon>Kickxellales</taxon>
        <taxon>Kickxellaceae</taxon>
        <taxon>Kickxella</taxon>
    </lineage>
</organism>
<dbReference type="Proteomes" id="UP001150581">
    <property type="component" value="Unassembled WGS sequence"/>
</dbReference>
<evidence type="ECO:0000313" key="1">
    <source>
        <dbReference type="EMBL" id="KAJ1889724.1"/>
    </source>
</evidence>
<sequence>MSTDVAAHIIFGGLRDSYEKQQVHVDSLRLSTQSLESQFLLSVRNQTTRPGSIITHQERMQHDELRQALNCSRIQLVSEIKMLQGLRRRHNMAVINRKARTRYLAI</sequence>
<protein>
    <submittedName>
        <fullName evidence="1">Uncharacterized protein</fullName>
    </submittedName>
</protein>
<reference evidence="1" key="1">
    <citation type="submission" date="2022-07" db="EMBL/GenBank/DDBJ databases">
        <title>Phylogenomic reconstructions and comparative analyses of Kickxellomycotina fungi.</title>
        <authorList>
            <person name="Reynolds N.K."/>
            <person name="Stajich J.E."/>
            <person name="Barry K."/>
            <person name="Grigoriev I.V."/>
            <person name="Crous P."/>
            <person name="Smith M.E."/>
        </authorList>
    </citation>
    <scope>NUCLEOTIDE SEQUENCE</scope>
    <source>
        <strain evidence="1">Benny 63K</strain>
    </source>
</reference>
<name>A0ACC1I8A2_9FUNG</name>
<accession>A0ACC1I8A2</accession>
<proteinExistence type="predicted"/>